<dbReference type="RefSeq" id="WP_395417710.1">
    <property type="nucleotide sequence ID" value="NZ_JBIPKE010000017.1"/>
</dbReference>
<reference evidence="3 4" key="1">
    <citation type="journal article" date="2013" name="Int. J. Syst. Evol. Microbiol.">
        <title>Marinoscillum luteum sp. nov., isolated from marine sediment.</title>
        <authorList>
            <person name="Cha I.T."/>
            <person name="Park S.J."/>
            <person name="Kim S.J."/>
            <person name="Kim J.G."/>
            <person name="Jung M.Y."/>
            <person name="Shin K.S."/>
            <person name="Kwon K.K."/>
            <person name="Yang S.H."/>
            <person name="Seo Y.S."/>
            <person name="Rhee S.K."/>
        </authorList>
    </citation>
    <scope>NUCLEOTIDE SEQUENCE [LARGE SCALE GENOMIC DNA]</scope>
    <source>
        <strain evidence="3 4">KCTC 23939</strain>
    </source>
</reference>
<keyword evidence="4" id="KW-1185">Reference proteome</keyword>
<evidence type="ECO:0000313" key="4">
    <source>
        <dbReference type="Proteomes" id="UP001610063"/>
    </source>
</evidence>
<accession>A0ABW7N9Z1</accession>
<gene>
    <name evidence="3" type="ORF">ACHKAR_12980</name>
</gene>
<evidence type="ECO:0000259" key="2">
    <source>
        <dbReference type="Pfam" id="PF06439"/>
    </source>
</evidence>
<dbReference type="InterPro" id="IPR010496">
    <property type="entry name" value="AL/BT2_dom"/>
</dbReference>
<proteinExistence type="predicted"/>
<feature type="signal peptide" evidence="1">
    <location>
        <begin position="1"/>
        <end position="18"/>
    </location>
</feature>
<feature type="domain" description="3-keto-alpha-glucoside-1,2-lyase/3-keto-2-hydroxy-glucal hydratase" evidence="2">
    <location>
        <begin position="59"/>
        <end position="274"/>
    </location>
</feature>
<sequence length="276" mass="30480">MKTLFSIFFITLSATLVAQDIPQPNWDELNKTKPWEITELYKDVPTVTPRANSGAPSDAIVLFNGKDQSQWQKAQFGSPVKMDGFKVMIPLIDPDYKGAPAEWTIIGDALEVAPGTGAIATKKAFGDVQLHLEWRAPKMPADKTGQAGGNSGVIFMGMYEVQVLNGYENPTYSNGQVGSVYKQHIPLANASTQPGEWQTYDIIFMAPKFSEKGGVVSPAKVTVLHNGILVQNNVELLGPTCFIGTPYYIAHPEKLPLVLQDHSDRMQFRNIWVREL</sequence>
<feature type="chain" id="PRO_5045852568" evidence="1">
    <location>
        <begin position="19"/>
        <end position="276"/>
    </location>
</feature>
<protein>
    <submittedName>
        <fullName evidence="3">DUF1080 domain-containing protein</fullName>
    </submittedName>
</protein>
<dbReference type="EMBL" id="JBIPKE010000017">
    <property type="protein sequence ID" value="MFH6984359.1"/>
    <property type="molecule type" value="Genomic_DNA"/>
</dbReference>
<comment type="caution">
    <text evidence="3">The sequence shown here is derived from an EMBL/GenBank/DDBJ whole genome shotgun (WGS) entry which is preliminary data.</text>
</comment>
<keyword evidence="1" id="KW-0732">Signal</keyword>
<dbReference type="Gene3D" id="2.60.120.560">
    <property type="entry name" value="Exo-inulinase, domain 1"/>
    <property type="match status" value="1"/>
</dbReference>
<organism evidence="3 4">
    <name type="scientific">Marinoscillum luteum</name>
    <dbReference type="NCBI Taxonomy" id="861051"/>
    <lineage>
        <taxon>Bacteria</taxon>
        <taxon>Pseudomonadati</taxon>
        <taxon>Bacteroidota</taxon>
        <taxon>Cytophagia</taxon>
        <taxon>Cytophagales</taxon>
        <taxon>Reichenbachiellaceae</taxon>
        <taxon>Marinoscillum</taxon>
    </lineage>
</organism>
<dbReference type="Proteomes" id="UP001610063">
    <property type="component" value="Unassembled WGS sequence"/>
</dbReference>
<dbReference type="Pfam" id="PF06439">
    <property type="entry name" value="3keto-disac_hyd"/>
    <property type="match status" value="1"/>
</dbReference>
<evidence type="ECO:0000256" key="1">
    <source>
        <dbReference type="SAM" id="SignalP"/>
    </source>
</evidence>
<evidence type="ECO:0000313" key="3">
    <source>
        <dbReference type="EMBL" id="MFH6984359.1"/>
    </source>
</evidence>
<name>A0ABW7N9Z1_9BACT</name>